<evidence type="ECO:0000313" key="6">
    <source>
        <dbReference type="Proteomes" id="UP000285146"/>
    </source>
</evidence>
<evidence type="ECO:0000259" key="3">
    <source>
        <dbReference type="Pfam" id="PF25116"/>
    </source>
</evidence>
<protein>
    <recommendedName>
        <fullName evidence="7">Extracellular serine-rich protein</fullName>
    </recommendedName>
</protein>
<evidence type="ECO:0000259" key="4">
    <source>
        <dbReference type="Pfam" id="PF25117"/>
    </source>
</evidence>
<feature type="domain" description="Agd3 C-terminal" evidence="4">
    <location>
        <begin position="619"/>
        <end position="686"/>
    </location>
</feature>
<reference evidence="5 6" key="1">
    <citation type="submission" date="2015-09" db="EMBL/GenBank/DDBJ databases">
        <title>Host preference determinants of Valsa canker pathogens revealed by comparative genomics.</title>
        <authorList>
            <person name="Yin Z."/>
            <person name="Huang L."/>
        </authorList>
    </citation>
    <scope>NUCLEOTIDE SEQUENCE [LARGE SCALE GENOMIC DNA]</scope>
    <source>
        <strain evidence="5 6">SXYLt</strain>
    </source>
</reference>
<dbReference type="InterPro" id="IPR056827">
    <property type="entry name" value="CBM87_Agd3"/>
</dbReference>
<dbReference type="AlphaFoldDB" id="A0A423WVN8"/>
<accession>A0A423WVN8</accession>
<dbReference type="PANTHER" id="PTHR31002:SF34">
    <property type="entry name" value="CELL WALL PROTEIN CWP1-RELATED"/>
    <property type="match status" value="1"/>
</dbReference>
<gene>
    <name evidence="5" type="ORF">VPNG_07063</name>
</gene>
<evidence type="ECO:0008006" key="7">
    <source>
        <dbReference type="Google" id="ProtNLM"/>
    </source>
</evidence>
<dbReference type="Pfam" id="PF25117">
    <property type="entry name" value="Agd3_C"/>
    <property type="match status" value="1"/>
</dbReference>
<feature type="domain" description="Agd3 CBM87" evidence="3">
    <location>
        <begin position="24"/>
        <end position="238"/>
    </location>
</feature>
<dbReference type="Pfam" id="PF25116">
    <property type="entry name" value="CBM87_Agd3"/>
    <property type="match status" value="1"/>
</dbReference>
<dbReference type="InterPro" id="IPR056826">
    <property type="entry name" value="Agd3_CE"/>
</dbReference>
<dbReference type="OrthoDB" id="2113314at2759"/>
<proteinExistence type="predicted"/>
<evidence type="ECO:0000259" key="2">
    <source>
        <dbReference type="Pfam" id="PF25115"/>
    </source>
</evidence>
<name>A0A423WVN8_9PEZI</name>
<organism evidence="5 6">
    <name type="scientific">Cytospora leucostoma</name>
    <dbReference type="NCBI Taxonomy" id="1230097"/>
    <lineage>
        <taxon>Eukaryota</taxon>
        <taxon>Fungi</taxon>
        <taxon>Dikarya</taxon>
        <taxon>Ascomycota</taxon>
        <taxon>Pezizomycotina</taxon>
        <taxon>Sordariomycetes</taxon>
        <taxon>Sordariomycetidae</taxon>
        <taxon>Diaporthales</taxon>
        <taxon>Cytosporaceae</taxon>
        <taxon>Cytospora</taxon>
    </lineage>
</organism>
<evidence type="ECO:0000313" key="5">
    <source>
        <dbReference type="EMBL" id="ROW07526.1"/>
    </source>
</evidence>
<dbReference type="InterPro" id="IPR050788">
    <property type="entry name" value="Yeast_SRP1/TIP1_CWP"/>
</dbReference>
<feature type="domain" description="Agd3 deacetylase" evidence="2">
    <location>
        <begin position="252"/>
        <end position="615"/>
    </location>
</feature>
<dbReference type="STRING" id="1230097.A0A423WVN8"/>
<dbReference type="Proteomes" id="UP000285146">
    <property type="component" value="Unassembled WGS sequence"/>
</dbReference>
<dbReference type="EMBL" id="LKEB01000038">
    <property type="protein sequence ID" value="ROW07526.1"/>
    <property type="molecule type" value="Genomic_DNA"/>
</dbReference>
<dbReference type="PANTHER" id="PTHR31002">
    <property type="entry name" value="SERIPAUPERIN"/>
    <property type="match status" value="1"/>
</dbReference>
<comment type="caution">
    <text evidence="5">The sequence shown here is derived from an EMBL/GenBank/DDBJ whole genome shotgun (WGS) entry which is preliminary data.</text>
</comment>
<dbReference type="Pfam" id="PF25115">
    <property type="entry name" value="Agd3_CE"/>
    <property type="match status" value="1"/>
</dbReference>
<sequence length="1074" mass="117283">MKLFSAASALLALQAGIAAAANSVSNTILVFARDSASVTVATLGLQGYGIPYQAVIVPEAGVALPTLNSSTTQGNYGGILVLSEVSYQYSTGFLSALTTAQWQQLYDYQTAFGVRMVRLDVFPSTDLGVTTAISGSGCCDAGVEQLLSFTDDSAFATANIKTGATVSTQGLWHYPATITNSSIATQIAKFGPSGSFTSDTTAAIINNIGGRQQMVWFISWATDWSQTSNYLQHSYIHWLTRGLFVGKRKLYLNTQVDDMHLETDIYYPSGNTFRIRTSDLNNIAAWQTDINTRLPTGSSYFVEIGHNGNGDIDNATDQTAGQTVCSPAYAVDYTSPPDTALEFQKPLGTGTDLWPAEFVNYTWSLACAELDPVASWFNQNPNIFAAVSHTFSHEELNNATYHDADREIYFNIAWLKQIGLWYGNKFSPNGIIPPAITGLHNGDAIRAWMDNGIKFVVGDNTRPVLRNQQNTFYPLITTVADNGYAGLTVIPRWATTIYYNCDTQECTTQEWITTSAGSGNFTNLLNDARTTNSRYLLGLHPDPYMFHQANLRTGDVDTITVGSVTGQLALIQIWVETITQELVRLTNWPFFSLKHDDIAQYFLDRVTLDACAPNLAYNYADDGKSITSVTVTATSNTCSVKVPVTFPGTASTTATGGTQDKVGTEPLIYWTQLSGSAVTYTLGSAVAVEAFSSFYRDDEFPQQNKFVHMTPPKKKPRFPLGDLSNAAANEVGRVARTLGKSSCKEFEDAIQPLAGVPEWLLKECMRPTKGDDIFPKNDADQESVTMEGRRVSLKSADIGEEDVHEEDGSAATLQSSEHAAIAGDMSPSEDWPARGYHGVWQSSERASVVVNDEEDLAKKLQALPAHTLRSIIYDLAVTDKTGELGTRLAEADADQYVPSAVFGYQYCSAESILTMLDPETHHNDVENAQHMIEEILLDIAGETSTTSPYPTKRAALVAILRVFASVFGFHGEGNRIAWDMPSDVEMNWASLFGEVFETLTTFEKQRLTTARDGVFLEKLDSTVSSIAMADLGCGGRKQGVLFELTKVLVKLSQHGESARRVEELEKAISMDESA</sequence>
<feature type="signal peptide" evidence="1">
    <location>
        <begin position="1"/>
        <end position="20"/>
    </location>
</feature>
<keyword evidence="6" id="KW-1185">Reference proteome</keyword>
<feature type="chain" id="PRO_5019535516" description="Extracellular serine-rich protein" evidence="1">
    <location>
        <begin position="21"/>
        <end position="1074"/>
    </location>
</feature>
<dbReference type="InterPro" id="IPR056825">
    <property type="entry name" value="Agd3_C"/>
</dbReference>
<keyword evidence="1" id="KW-0732">Signal</keyword>
<evidence type="ECO:0000256" key="1">
    <source>
        <dbReference type="SAM" id="SignalP"/>
    </source>
</evidence>
<dbReference type="InParanoid" id="A0A423WVN8"/>